<comment type="subcellular location">
    <subcellularLocation>
        <location evidence="1 9">Cytoplasm</location>
    </subcellularLocation>
</comment>
<keyword evidence="6 9" id="KW-0238">DNA-binding</keyword>
<dbReference type="InterPro" id="IPR013762">
    <property type="entry name" value="Integrase-like_cat_sf"/>
</dbReference>
<organism evidence="13 14">
    <name type="scientific">Tectimicrobiota bacterium</name>
    <dbReference type="NCBI Taxonomy" id="2528274"/>
    <lineage>
        <taxon>Bacteria</taxon>
        <taxon>Pseudomonadati</taxon>
        <taxon>Nitrospinota/Tectimicrobiota group</taxon>
        <taxon>Candidatus Tectimicrobiota</taxon>
    </lineage>
</organism>
<dbReference type="InterPro" id="IPR050090">
    <property type="entry name" value="Tyrosine_recombinase_XerCD"/>
</dbReference>
<dbReference type="PANTHER" id="PTHR30349:SF77">
    <property type="entry name" value="TYROSINE RECOMBINASE XERC"/>
    <property type="match status" value="1"/>
</dbReference>
<dbReference type="PROSITE" id="PS51898">
    <property type="entry name" value="TYR_RECOMBINASE"/>
    <property type="match status" value="1"/>
</dbReference>
<feature type="domain" description="Tyr recombinase" evidence="11">
    <location>
        <begin position="122"/>
        <end position="308"/>
    </location>
</feature>
<dbReference type="InterPro" id="IPR011010">
    <property type="entry name" value="DNA_brk_join_enz"/>
</dbReference>
<feature type="active site" evidence="9">
    <location>
        <position position="162"/>
    </location>
</feature>
<dbReference type="InterPro" id="IPR004107">
    <property type="entry name" value="Integrase_SAM-like_N"/>
</dbReference>
<evidence type="ECO:0000313" key="14">
    <source>
        <dbReference type="Proteomes" id="UP000752292"/>
    </source>
</evidence>
<dbReference type="InterPro" id="IPR023009">
    <property type="entry name" value="Tyrosine_recombinase_XerC/XerD"/>
</dbReference>
<comment type="subunit">
    <text evidence="9">Forms a cyclic heterotetrameric complex composed of two molecules of XerC and two molecules of XerD.</text>
</comment>
<keyword evidence="2 9" id="KW-0963">Cytoplasm</keyword>
<dbReference type="Gene3D" id="1.10.150.130">
    <property type="match status" value="1"/>
</dbReference>
<dbReference type="PANTHER" id="PTHR30349">
    <property type="entry name" value="PHAGE INTEGRASE-RELATED"/>
    <property type="match status" value="1"/>
</dbReference>
<dbReference type="NCBIfam" id="NF001399">
    <property type="entry name" value="PRK00283.1"/>
    <property type="match status" value="1"/>
</dbReference>
<dbReference type="Pfam" id="PF00589">
    <property type="entry name" value="Phage_integrase"/>
    <property type="match status" value="1"/>
</dbReference>
<dbReference type="PROSITE" id="PS51900">
    <property type="entry name" value="CB"/>
    <property type="match status" value="1"/>
</dbReference>
<keyword evidence="4 9" id="KW-0159">Chromosome partition</keyword>
<evidence type="ECO:0000259" key="12">
    <source>
        <dbReference type="PROSITE" id="PS51900"/>
    </source>
</evidence>
<dbReference type="GO" id="GO:0006313">
    <property type="term" value="P:DNA transposition"/>
    <property type="evidence" value="ECO:0007669"/>
    <property type="project" value="UniProtKB-UniRule"/>
</dbReference>
<protein>
    <recommendedName>
        <fullName evidence="9">Tyrosine recombinase XerC</fullName>
    </recommendedName>
</protein>
<dbReference type="Proteomes" id="UP000752292">
    <property type="component" value="Unassembled WGS sequence"/>
</dbReference>
<dbReference type="AlphaFoldDB" id="A0A932ZWA1"/>
<dbReference type="InterPro" id="IPR010998">
    <property type="entry name" value="Integrase_recombinase_N"/>
</dbReference>
<evidence type="ECO:0000256" key="4">
    <source>
        <dbReference type="ARBA" id="ARBA00022829"/>
    </source>
</evidence>
<proteinExistence type="inferred from homology"/>
<dbReference type="HAMAP" id="MF_01808">
    <property type="entry name" value="Recomb_XerC_XerD"/>
    <property type="match status" value="1"/>
</dbReference>
<dbReference type="GO" id="GO:0007059">
    <property type="term" value="P:chromosome segregation"/>
    <property type="evidence" value="ECO:0007669"/>
    <property type="project" value="UniProtKB-UniRule"/>
</dbReference>
<keyword evidence="8 9" id="KW-0131">Cell cycle</keyword>
<evidence type="ECO:0000259" key="11">
    <source>
        <dbReference type="PROSITE" id="PS51898"/>
    </source>
</evidence>
<name>A0A932ZWA1_UNCTE</name>
<evidence type="ECO:0000256" key="6">
    <source>
        <dbReference type="ARBA" id="ARBA00023125"/>
    </source>
</evidence>
<dbReference type="GO" id="GO:0005737">
    <property type="term" value="C:cytoplasm"/>
    <property type="evidence" value="ECO:0007669"/>
    <property type="project" value="UniProtKB-SubCell"/>
</dbReference>
<evidence type="ECO:0000256" key="7">
    <source>
        <dbReference type="ARBA" id="ARBA00023172"/>
    </source>
</evidence>
<dbReference type="Gene3D" id="1.10.443.10">
    <property type="entry name" value="Intergrase catalytic core"/>
    <property type="match status" value="1"/>
</dbReference>
<feature type="active site" evidence="9">
    <location>
        <position position="263"/>
    </location>
</feature>
<dbReference type="EMBL" id="JACQRX010000127">
    <property type="protein sequence ID" value="MBI4251372.1"/>
    <property type="molecule type" value="Genomic_DNA"/>
</dbReference>
<dbReference type="SUPFAM" id="SSF56349">
    <property type="entry name" value="DNA breaking-rejoining enzymes"/>
    <property type="match status" value="1"/>
</dbReference>
<feature type="active site" evidence="9">
    <location>
        <position position="260"/>
    </location>
</feature>
<keyword evidence="5 9" id="KW-0229">DNA integration</keyword>
<feature type="active site" evidence="9">
    <location>
        <position position="286"/>
    </location>
</feature>
<gene>
    <name evidence="9" type="primary">xerC</name>
    <name evidence="13" type="ORF">HY618_02845</name>
</gene>
<comment type="similarity">
    <text evidence="9">Belongs to the 'phage' integrase family. XerC subfamily.</text>
</comment>
<feature type="region of interest" description="Disordered" evidence="10">
    <location>
        <begin position="311"/>
        <end position="331"/>
    </location>
</feature>
<feature type="active site" evidence="9">
    <location>
        <position position="186"/>
    </location>
</feature>
<accession>A0A932ZWA1</accession>
<dbReference type="GO" id="GO:0003677">
    <property type="term" value="F:DNA binding"/>
    <property type="evidence" value="ECO:0007669"/>
    <property type="project" value="UniProtKB-UniRule"/>
</dbReference>
<evidence type="ECO:0000256" key="10">
    <source>
        <dbReference type="SAM" id="MobiDB-lite"/>
    </source>
</evidence>
<evidence type="ECO:0000256" key="2">
    <source>
        <dbReference type="ARBA" id="ARBA00022490"/>
    </source>
</evidence>
<dbReference type="InterPro" id="IPR002104">
    <property type="entry name" value="Integrase_catalytic"/>
</dbReference>
<evidence type="ECO:0000256" key="1">
    <source>
        <dbReference type="ARBA" id="ARBA00004496"/>
    </source>
</evidence>
<evidence type="ECO:0000256" key="3">
    <source>
        <dbReference type="ARBA" id="ARBA00022618"/>
    </source>
</evidence>
<feature type="compositionally biased region" description="Basic and acidic residues" evidence="10">
    <location>
        <begin position="321"/>
        <end position="331"/>
    </location>
</feature>
<evidence type="ECO:0000256" key="8">
    <source>
        <dbReference type="ARBA" id="ARBA00023306"/>
    </source>
</evidence>
<dbReference type="InterPro" id="IPR044068">
    <property type="entry name" value="CB"/>
</dbReference>
<evidence type="ECO:0000313" key="13">
    <source>
        <dbReference type="EMBL" id="MBI4251372.1"/>
    </source>
</evidence>
<feature type="region of interest" description="Disordered" evidence="10">
    <location>
        <begin position="210"/>
        <end position="232"/>
    </location>
</feature>
<keyword evidence="7 9" id="KW-0233">DNA recombination</keyword>
<comment type="caution">
    <text evidence="13">The sequence shown here is derived from an EMBL/GenBank/DDBJ whole genome shotgun (WGS) entry which is preliminary data.</text>
</comment>
<reference evidence="13" key="1">
    <citation type="submission" date="2020-07" db="EMBL/GenBank/DDBJ databases">
        <title>Huge and variable diversity of episymbiotic CPR bacteria and DPANN archaea in groundwater ecosystems.</title>
        <authorList>
            <person name="He C.Y."/>
            <person name="Keren R."/>
            <person name="Whittaker M."/>
            <person name="Farag I.F."/>
            <person name="Doudna J."/>
            <person name="Cate J.H.D."/>
            <person name="Banfield J.F."/>
        </authorList>
    </citation>
    <scope>NUCLEOTIDE SEQUENCE</scope>
    <source>
        <strain evidence="13">NC_groundwater_1370_Ag_S-0.2um_69_93</strain>
    </source>
</reference>
<feature type="domain" description="Core-binding (CB)" evidence="12">
    <location>
        <begin position="13"/>
        <end position="101"/>
    </location>
</feature>
<keyword evidence="3 9" id="KW-0132">Cell division</keyword>
<evidence type="ECO:0000256" key="5">
    <source>
        <dbReference type="ARBA" id="ARBA00022908"/>
    </source>
</evidence>
<dbReference type="CDD" id="cd00798">
    <property type="entry name" value="INT_XerDC_C"/>
    <property type="match status" value="1"/>
</dbReference>
<feature type="active site" description="O-(3'-phospho-DNA)-tyrosine intermediate" evidence="9">
    <location>
        <position position="295"/>
    </location>
</feature>
<dbReference type="GO" id="GO:0051301">
    <property type="term" value="P:cell division"/>
    <property type="evidence" value="ECO:0007669"/>
    <property type="project" value="UniProtKB-KW"/>
</dbReference>
<evidence type="ECO:0000256" key="9">
    <source>
        <dbReference type="HAMAP-Rule" id="MF_01808"/>
    </source>
</evidence>
<sequence length="331" mass="36737">MARADDAPSRMTGGLTGARKRFEAYLREERGASEHTLRAYVSDLADFDLFLREWAGEPVPPARVDGLAVRAYLAHLHRRRAGTATVNRHLASLRTFFRFLRREGLAEGNPAEGLPSPKQSRKLPTFLPVDDAARLLELPDTATPEGRRDRAMLEVLYGSGLRVGELAALNDGDVDTRERLIRVRGKGKKERIVPMTLKAAQAIEAFLSERPPLPPRAKGQSGDSPLFRNSRGGRLTTGRARAILRGYESRGGFGYHFTPHALRHSAATHLLEMGADLRSIQELLGHASLSTTQRYTQVDFDHLRAVYDAAHPRARAGGGGKQERERRVKRS</sequence>
<dbReference type="Pfam" id="PF02899">
    <property type="entry name" value="Phage_int_SAM_1"/>
    <property type="match status" value="1"/>
</dbReference>
<dbReference type="GO" id="GO:0009037">
    <property type="term" value="F:tyrosine-based site-specific recombinase activity"/>
    <property type="evidence" value="ECO:0007669"/>
    <property type="project" value="UniProtKB-UniRule"/>
</dbReference>
<comment type="function">
    <text evidence="9">Site-specific tyrosine recombinase, which acts by catalyzing the cutting and rejoining of the recombining DNA molecules. The XerC-XerD complex is essential to convert dimers of the bacterial chromosome into monomers to permit their segregation at cell division. It also contributes to the segregational stability of plasmids.</text>
</comment>